<sequence length="529" mass="59532">MKKANKMMALTMAAAMLVPQMAFAGESEQTTFNIFAGVSALSPDNSEKPLVQQMNEAMGVTIDWNCVSGDTLTEKKNLILNAGVDMPDAFMAAELTDYELINYGSYGVLIPLEDYINEETMPNLTALAEKRPELLATATMPDGHIYGLPGISEMGYIDDDGTYIGIGAIPQFTSINKDWLEKVGMEMPTTLDELHDVLVAFKENDCNGNGDATDEIPMSFMANNWCAGMTTLFAGFGFTDYNEDHRAIDNGKVYYQATSENYKNAIAYFHKWFEEGLIDIEVFSQDSSQYIAKGNGEDARLGVFTWWEIPEVVGNERAESYEYLPILDGPDGTHHVNLNECGTTNHKNFSITSACKNPELLLKWVDQMYDPINSMQAIYGAIGSYWNEEPDEKGCYTMRDLKDGETAGELKSKNELLGPTEQLTEDYGTYYYLEDRAQQRIDDIRDFWFQYVDSTEYYPSVVFTEEETNTINDYLSDLKALTEEKTAHWLTDGGIEDEWDDYVSAMDSMGLQDVVAAWQAAYDRYVEAQ</sequence>
<feature type="chain" id="PRO_5042247667" evidence="2">
    <location>
        <begin position="25"/>
        <end position="529"/>
    </location>
</feature>
<dbReference type="PANTHER" id="PTHR43649">
    <property type="entry name" value="ARABINOSE-BINDING PROTEIN-RELATED"/>
    <property type="match status" value="1"/>
</dbReference>
<keyword evidence="1 2" id="KW-0732">Signal</keyword>
<dbReference type="Gene3D" id="3.40.190.10">
    <property type="entry name" value="Periplasmic binding protein-like II"/>
    <property type="match status" value="2"/>
</dbReference>
<comment type="caution">
    <text evidence="3">The sequence shown here is derived from an EMBL/GenBank/DDBJ whole genome shotgun (WGS) entry which is preliminary data.</text>
</comment>
<evidence type="ECO:0000256" key="2">
    <source>
        <dbReference type="SAM" id="SignalP"/>
    </source>
</evidence>
<keyword evidence="4" id="KW-1185">Reference proteome</keyword>
<evidence type="ECO:0000256" key="1">
    <source>
        <dbReference type="ARBA" id="ARBA00022729"/>
    </source>
</evidence>
<dbReference type="Proteomes" id="UP001198200">
    <property type="component" value="Unassembled WGS sequence"/>
</dbReference>
<reference evidence="3 4" key="1">
    <citation type="submission" date="2021-10" db="EMBL/GenBank/DDBJ databases">
        <title>Anaerobic single-cell dispensing facilitates the cultivation of human gut bacteria.</title>
        <authorList>
            <person name="Afrizal A."/>
        </authorList>
    </citation>
    <scope>NUCLEOTIDE SEQUENCE [LARGE SCALE GENOMIC DNA]</scope>
    <source>
        <strain evidence="3 4">CLA-AA-H224</strain>
    </source>
</reference>
<gene>
    <name evidence="3" type="ORF">LKD48_03475</name>
</gene>
<proteinExistence type="predicted"/>
<dbReference type="PANTHER" id="PTHR43649:SF33">
    <property type="entry name" value="POLYGALACTURONAN_RHAMNOGALACTURONAN-BINDING PROTEIN YTCQ"/>
    <property type="match status" value="1"/>
</dbReference>
<evidence type="ECO:0000313" key="3">
    <source>
        <dbReference type="EMBL" id="MCC2220707.1"/>
    </source>
</evidence>
<dbReference type="AlphaFoldDB" id="A0AAE3JCD2"/>
<dbReference type="SUPFAM" id="SSF53850">
    <property type="entry name" value="Periplasmic binding protein-like II"/>
    <property type="match status" value="1"/>
</dbReference>
<dbReference type="EMBL" id="JAJEQN010000006">
    <property type="protein sequence ID" value="MCC2220707.1"/>
    <property type="molecule type" value="Genomic_DNA"/>
</dbReference>
<evidence type="ECO:0000313" key="4">
    <source>
        <dbReference type="Proteomes" id="UP001198200"/>
    </source>
</evidence>
<organism evidence="3 4">
    <name type="scientific">Anthropogastromicrobium aceti</name>
    <dbReference type="NCBI Taxonomy" id="2981768"/>
    <lineage>
        <taxon>Bacteria</taxon>
        <taxon>Bacillati</taxon>
        <taxon>Bacillota</taxon>
        <taxon>Clostridia</taxon>
        <taxon>Lachnospirales</taxon>
        <taxon>Lachnospiraceae</taxon>
        <taxon>Anthropogastromicrobium</taxon>
    </lineage>
</organism>
<feature type="signal peptide" evidence="2">
    <location>
        <begin position="1"/>
        <end position="24"/>
    </location>
</feature>
<accession>A0AAE3JCD2</accession>
<protein>
    <submittedName>
        <fullName evidence="3">Extracellular solute-binding protein</fullName>
    </submittedName>
</protein>
<dbReference type="InterPro" id="IPR050490">
    <property type="entry name" value="Bact_solute-bd_prot1"/>
</dbReference>
<name>A0AAE3JCD2_9FIRM</name>
<dbReference type="RefSeq" id="WP_262537847.1">
    <property type="nucleotide sequence ID" value="NZ_JAJEQN010000006.1"/>
</dbReference>